<keyword evidence="2" id="KW-1185">Reference proteome</keyword>
<organism evidence="1 2">
    <name type="scientific">Prosthecobacter fluviatilis</name>
    <dbReference type="NCBI Taxonomy" id="445931"/>
    <lineage>
        <taxon>Bacteria</taxon>
        <taxon>Pseudomonadati</taxon>
        <taxon>Verrucomicrobiota</taxon>
        <taxon>Verrucomicrobiia</taxon>
        <taxon>Verrucomicrobiales</taxon>
        <taxon>Verrucomicrobiaceae</taxon>
        <taxon>Prosthecobacter</taxon>
    </lineage>
</organism>
<comment type="caution">
    <text evidence="1">The sequence shown here is derived from an EMBL/GenBank/DDBJ whole genome shotgun (WGS) entry which is preliminary data.</text>
</comment>
<reference evidence="2" key="1">
    <citation type="journal article" date="2019" name="Int. J. Syst. Evol. Microbiol.">
        <title>The Global Catalogue of Microorganisms (GCM) 10K type strain sequencing project: providing services to taxonomists for standard genome sequencing and annotation.</title>
        <authorList>
            <consortium name="The Broad Institute Genomics Platform"/>
            <consortium name="The Broad Institute Genome Sequencing Center for Infectious Disease"/>
            <person name="Wu L."/>
            <person name="Ma J."/>
        </authorList>
    </citation>
    <scope>NUCLEOTIDE SEQUENCE [LARGE SCALE GENOMIC DNA]</scope>
    <source>
        <strain evidence="2">CGMCC 4.1469</strain>
    </source>
</reference>
<protein>
    <submittedName>
        <fullName evidence="1">Uncharacterized protein</fullName>
    </submittedName>
</protein>
<evidence type="ECO:0000313" key="2">
    <source>
        <dbReference type="Proteomes" id="UP001596052"/>
    </source>
</evidence>
<dbReference type="EMBL" id="JBHSMQ010000007">
    <property type="protein sequence ID" value="MFC5456716.1"/>
    <property type="molecule type" value="Genomic_DNA"/>
</dbReference>
<evidence type="ECO:0000313" key="1">
    <source>
        <dbReference type="EMBL" id="MFC5456716.1"/>
    </source>
</evidence>
<name>A0ABW0KUM9_9BACT</name>
<sequence>MEWQTATCTQRPVSINRERACPHEQPTSRKTILMGGDVAVSI</sequence>
<accession>A0ABW0KUM9</accession>
<gene>
    <name evidence="1" type="ORF">ACFQDI_17755</name>
</gene>
<dbReference type="Proteomes" id="UP001596052">
    <property type="component" value="Unassembled WGS sequence"/>
</dbReference>
<proteinExistence type="predicted"/>
<dbReference type="RefSeq" id="WP_377169240.1">
    <property type="nucleotide sequence ID" value="NZ_JBHSMQ010000007.1"/>
</dbReference>